<dbReference type="STRING" id="286727.SAMN02982917_5512"/>
<evidence type="ECO:0000313" key="1">
    <source>
        <dbReference type="EMBL" id="SMF83337.1"/>
    </source>
</evidence>
<reference evidence="1 2" key="1">
    <citation type="submission" date="2017-04" db="EMBL/GenBank/DDBJ databases">
        <authorList>
            <person name="Afonso C.L."/>
            <person name="Miller P.J."/>
            <person name="Scott M.A."/>
            <person name="Spackman E."/>
            <person name="Goraichik I."/>
            <person name="Dimitrov K.M."/>
            <person name="Suarez D.L."/>
            <person name="Swayne D.E."/>
        </authorList>
    </citation>
    <scope>NUCLEOTIDE SEQUENCE [LARGE SCALE GENOMIC DNA]</scope>
    <source>
        <strain evidence="1 2">A2P</strain>
    </source>
</reference>
<dbReference type="AlphaFoldDB" id="A0A1X7HBZ1"/>
<dbReference type="Pfam" id="PF20121">
    <property type="entry name" value="DUF6511"/>
    <property type="match status" value="1"/>
</dbReference>
<protein>
    <submittedName>
        <fullName evidence="1">Uncharacterized protein</fullName>
    </submittedName>
</protein>
<gene>
    <name evidence="1" type="ORF">SAMN02982917_5512</name>
</gene>
<sequence length="118" mass="13436">MTAPHACAVCGFQDRGFIFVDPHRPAAPVRRFCSMHHLKFWSSTSRRNDGMVDMTKMEKQAIKDARRPFAEALTELGLMEPFFNRSAEDIDRLITAAVTGFKKSMDRQSPLTDDEVPF</sequence>
<evidence type="ECO:0000313" key="2">
    <source>
        <dbReference type="Proteomes" id="UP000192936"/>
    </source>
</evidence>
<dbReference type="EMBL" id="FXAK01000007">
    <property type="protein sequence ID" value="SMF83337.1"/>
    <property type="molecule type" value="Genomic_DNA"/>
</dbReference>
<name>A0A1X7HBZ1_9PROT</name>
<accession>A0A1X7HBZ1</accession>
<dbReference type="Proteomes" id="UP000192936">
    <property type="component" value="Unassembled WGS sequence"/>
</dbReference>
<dbReference type="InterPro" id="IPR045422">
    <property type="entry name" value="DUF6511"/>
</dbReference>
<organism evidence="1 2">
    <name type="scientific">Azospirillum oryzae</name>
    <dbReference type="NCBI Taxonomy" id="286727"/>
    <lineage>
        <taxon>Bacteria</taxon>
        <taxon>Pseudomonadati</taxon>
        <taxon>Pseudomonadota</taxon>
        <taxon>Alphaproteobacteria</taxon>
        <taxon>Rhodospirillales</taxon>
        <taxon>Azospirillaceae</taxon>
        <taxon>Azospirillum</taxon>
    </lineage>
</organism>
<proteinExistence type="predicted"/>